<evidence type="ECO:0000256" key="2">
    <source>
        <dbReference type="ARBA" id="ARBA00022475"/>
    </source>
</evidence>
<evidence type="ECO:0000313" key="11">
    <source>
        <dbReference type="EMBL" id="EZA52553.1"/>
    </source>
</evidence>
<accession>A0A026W985</accession>
<name>A0A026W985_OOCBI</name>
<keyword evidence="2" id="KW-1003">Cell membrane</keyword>
<dbReference type="AlphaFoldDB" id="A0A026W985"/>
<dbReference type="InterPro" id="IPR004117">
    <property type="entry name" value="7tm6_olfct_rcpt"/>
</dbReference>
<proteinExistence type="inferred from homology"/>
<evidence type="ECO:0000256" key="7">
    <source>
        <dbReference type="ARBA" id="ARBA00023136"/>
    </source>
</evidence>
<evidence type="ECO:0000256" key="1">
    <source>
        <dbReference type="ARBA" id="ARBA00004651"/>
    </source>
</evidence>
<evidence type="ECO:0000256" key="10">
    <source>
        <dbReference type="RuleBase" id="RU351113"/>
    </source>
</evidence>
<evidence type="ECO:0000256" key="8">
    <source>
        <dbReference type="ARBA" id="ARBA00023170"/>
    </source>
</evidence>
<dbReference type="Proteomes" id="UP000053097">
    <property type="component" value="Unassembled WGS sequence"/>
</dbReference>
<comment type="similarity">
    <text evidence="10">Belongs to the insect chemoreceptor superfamily. Heteromeric odorant receptor channel (TC 1.A.69) family.</text>
</comment>
<dbReference type="GO" id="GO:0005549">
    <property type="term" value="F:odorant binding"/>
    <property type="evidence" value="ECO:0007669"/>
    <property type="project" value="InterPro"/>
</dbReference>
<evidence type="ECO:0000256" key="5">
    <source>
        <dbReference type="ARBA" id="ARBA00022725"/>
    </source>
</evidence>
<keyword evidence="7 10" id="KW-0472">Membrane</keyword>
<evidence type="ECO:0000256" key="3">
    <source>
        <dbReference type="ARBA" id="ARBA00022606"/>
    </source>
</evidence>
<keyword evidence="3 10" id="KW-0716">Sensory transduction</keyword>
<sequence length="404" mass="46478">MARWKDGKRWKDDIAYAMTPFKLITWPIGVWPLQVYDVYSLIQCVWGTFCSIRTFQSLLVILPCIELCMGCTDTDRNIDCLMLICCGILGMQKTIWFRIYGNNLANNYNSAIKDYVTIENAKQRSIMRRHAFMARLLCCFLVSFSYCSCIIYALIPLLGDNKNNQINKTSDDSVLEYPMPSRCALEFFEVPTSMYRIFCLIEAIALVMTSTCNHGNDTMFLNITLHICGQVEILKTHFINLNLSNPNFNDHLNTLIQRHHHLIKMAKKLAETISSILLTQLFISSVLICIMGFQFILALKVHNVVMMEKSVIVQSTFLTQLSLYSFIGDYLKSQMEEVGPSIYQSSWYRFPAEMMKNLVFIIMRTETPVMFQAGNFIVINLSTYMGILKTSVSYLSVLRVMVEI</sequence>
<dbReference type="OrthoDB" id="8185860at2759"/>
<keyword evidence="8 10" id="KW-0675">Receptor</keyword>
<reference evidence="11 12" key="1">
    <citation type="journal article" date="2014" name="Curr. Biol.">
        <title>The genome of the clonal raider ant Cerapachys biroi.</title>
        <authorList>
            <person name="Oxley P.R."/>
            <person name="Ji L."/>
            <person name="Fetter-Pruneda I."/>
            <person name="McKenzie S.K."/>
            <person name="Li C."/>
            <person name="Hu H."/>
            <person name="Zhang G."/>
            <person name="Kronauer D.J."/>
        </authorList>
    </citation>
    <scope>NUCLEOTIDE SEQUENCE [LARGE SCALE GENOMIC DNA]</scope>
</reference>
<keyword evidence="6 10" id="KW-1133">Transmembrane helix</keyword>
<dbReference type="PANTHER" id="PTHR21137:SF35">
    <property type="entry name" value="ODORANT RECEPTOR 19A-RELATED"/>
    <property type="match status" value="1"/>
</dbReference>
<keyword evidence="4 10" id="KW-0812">Transmembrane</keyword>
<dbReference type="GO" id="GO:0004984">
    <property type="term" value="F:olfactory receptor activity"/>
    <property type="evidence" value="ECO:0007669"/>
    <property type="project" value="InterPro"/>
</dbReference>
<evidence type="ECO:0000256" key="9">
    <source>
        <dbReference type="ARBA" id="ARBA00023224"/>
    </source>
</evidence>
<dbReference type="PANTHER" id="PTHR21137">
    <property type="entry name" value="ODORANT RECEPTOR"/>
    <property type="match status" value="1"/>
</dbReference>
<comment type="caution">
    <text evidence="10">Lacks conserved residue(s) required for the propagation of feature annotation.</text>
</comment>
<keyword evidence="12" id="KW-1185">Reference proteome</keyword>
<dbReference type="Pfam" id="PF02949">
    <property type="entry name" value="7tm_6"/>
    <property type="match status" value="1"/>
</dbReference>
<feature type="transmembrane region" description="Helical" evidence="10">
    <location>
        <begin position="194"/>
        <end position="212"/>
    </location>
</feature>
<feature type="transmembrane region" description="Helical" evidence="10">
    <location>
        <begin position="132"/>
        <end position="155"/>
    </location>
</feature>
<keyword evidence="9 10" id="KW-0807">Transducer</keyword>
<keyword evidence="5 10" id="KW-0552">Olfaction</keyword>
<comment type="subcellular location">
    <subcellularLocation>
        <location evidence="1 10">Cell membrane</location>
        <topology evidence="1 10">Multi-pass membrane protein</topology>
    </subcellularLocation>
</comment>
<dbReference type="GO" id="GO:0005886">
    <property type="term" value="C:plasma membrane"/>
    <property type="evidence" value="ECO:0007669"/>
    <property type="project" value="UniProtKB-SubCell"/>
</dbReference>
<dbReference type="EMBL" id="KK107323">
    <property type="protein sequence ID" value="EZA52553.1"/>
    <property type="molecule type" value="Genomic_DNA"/>
</dbReference>
<gene>
    <name evidence="11" type="ORF">X777_08032</name>
</gene>
<organism evidence="11 12">
    <name type="scientific">Ooceraea biroi</name>
    <name type="common">Clonal raider ant</name>
    <name type="synonym">Cerapachys biroi</name>
    <dbReference type="NCBI Taxonomy" id="2015173"/>
    <lineage>
        <taxon>Eukaryota</taxon>
        <taxon>Metazoa</taxon>
        <taxon>Ecdysozoa</taxon>
        <taxon>Arthropoda</taxon>
        <taxon>Hexapoda</taxon>
        <taxon>Insecta</taxon>
        <taxon>Pterygota</taxon>
        <taxon>Neoptera</taxon>
        <taxon>Endopterygota</taxon>
        <taxon>Hymenoptera</taxon>
        <taxon>Apocrita</taxon>
        <taxon>Aculeata</taxon>
        <taxon>Formicoidea</taxon>
        <taxon>Formicidae</taxon>
        <taxon>Dorylinae</taxon>
        <taxon>Ooceraea</taxon>
    </lineage>
</organism>
<dbReference type="GO" id="GO:0007165">
    <property type="term" value="P:signal transduction"/>
    <property type="evidence" value="ECO:0007669"/>
    <property type="project" value="UniProtKB-KW"/>
</dbReference>
<protein>
    <recommendedName>
        <fullName evidence="10">Odorant receptor</fullName>
    </recommendedName>
</protein>
<evidence type="ECO:0000313" key="12">
    <source>
        <dbReference type="Proteomes" id="UP000053097"/>
    </source>
</evidence>
<evidence type="ECO:0000256" key="6">
    <source>
        <dbReference type="ARBA" id="ARBA00022989"/>
    </source>
</evidence>
<evidence type="ECO:0000256" key="4">
    <source>
        <dbReference type="ARBA" id="ARBA00022692"/>
    </source>
</evidence>
<feature type="transmembrane region" description="Helical" evidence="10">
    <location>
        <begin position="273"/>
        <end position="299"/>
    </location>
</feature>
<dbReference type="OMA" id="AVEDYHE"/>